<evidence type="ECO:0000313" key="2">
    <source>
        <dbReference type="Proteomes" id="UP001162501"/>
    </source>
</evidence>
<name>A0ACB1MJV4_RANTA</name>
<gene>
    <name evidence="1" type="ORF">MRATA1EN22A_LOCUS22306</name>
</gene>
<organism evidence="1 2">
    <name type="scientific">Rangifer tarandus platyrhynchus</name>
    <name type="common">Svalbard reindeer</name>
    <dbReference type="NCBI Taxonomy" id="3082113"/>
    <lineage>
        <taxon>Eukaryota</taxon>
        <taxon>Metazoa</taxon>
        <taxon>Chordata</taxon>
        <taxon>Craniata</taxon>
        <taxon>Vertebrata</taxon>
        <taxon>Euteleostomi</taxon>
        <taxon>Mammalia</taxon>
        <taxon>Eutheria</taxon>
        <taxon>Laurasiatheria</taxon>
        <taxon>Artiodactyla</taxon>
        <taxon>Ruminantia</taxon>
        <taxon>Pecora</taxon>
        <taxon>Cervidae</taxon>
        <taxon>Odocoileinae</taxon>
        <taxon>Rangifer</taxon>
    </lineage>
</organism>
<evidence type="ECO:0000313" key="1">
    <source>
        <dbReference type="EMBL" id="CAN0501108.1"/>
    </source>
</evidence>
<reference evidence="1" key="1">
    <citation type="submission" date="2025-03" db="EMBL/GenBank/DDBJ databases">
        <authorList>
            <consortium name="ELIXIR-Norway"/>
            <consortium name="Elixir Norway"/>
        </authorList>
    </citation>
    <scope>NUCLEOTIDE SEQUENCE</scope>
</reference>
<dbReference type="Proteomes" id="UP001162501">
    <property type="component" value="Chromosome 34"/>
</dbReference>
<protein>
    <submittedName>
        <fullName evidence="1">Uncharacterized protein</fullName>
    </submittedName>
</protein>
<proteinExistence type="predicted"/>
<dbReference type="EMBL" id="OZ243562">
    <property type="protein sequence ID" value="CAN0501108.1"/>
    <property type="molecule type" value="Genomic_DNA"/>
</dbReference>
<accession>A0ACB1MJV4</accession>
<sequence>MESRIVLCNNWKTLFPRLVAAVCGSRKMHALRHLEAMGSNPGPSWSARGPVPCQGKGLRGDVGAVLFLPSGGSHVTLGNHGRCHTGSPAPSVETSRVTLLAAAGSGPFSEMTRGR</sequence>